<evidence type="ECO:0000256" key="7">
    <source>
        <dbReference type="ARBA" id="ARBA00023180"/>
    </source>
</evidence>
<feature type="domain" description="UPAR/Ly6" evidence="9">
    <location>
        <begin position="19"/>
        <end position="107"/>
    </location>
</feature>
<dbReference type="AlphaFoldDB" id="A0A6P7JZZ0"/>
<keyword evidence="10" id="KW-1185">Reference proteome</keyword>
<dbReference type="SMART" id="SM00134">
    <property type="entry name" value="LU"/>
    <property type="match status" value="2"/>
</dbReference>
<evidence type="ECO:0000256" key="6">
    <source>
        <dbReference type="ARBA" id="ARBA00023136"/>
    </source>
</evidence>
<evidence type="ECO:0000256" key="3">
    <source>
        <dbReference type="ARBA" id="ARBA00022475"/>
    </source>
</evidence>
<feature type="chain" id="PRO_5027680416" evidence="8">
    <location>
        <begin position="17"/>
        <end position="198"/>
    </location>
</feature>
<dbReference type="SUPFAM" id="SSF57302">
    <property type="entry name" value="Snake toxin-like"/>
    <property type="match status" value="2"/>
</dbReference>
<organism evidence="10 11">
    <name type="scientific">Parambassis ranga</name>
    <name type="common">Indian glassy fish</name>
    <dbReference type="NCBI Taxonomy" id="210632"/>
    <lineage>
        <taxon>Eukaryota</taxon>
        <taxon>Metazoa</taxon>
        <taxon>Chordata</taxon>
        <taxon>Craniata</taxon>
        <taxon>Vertebrata</taxon>
        <taxon>Euteleostomi</taxon>
        <taxon>Actinopterygii</taxon>
        <taxon>Neopterygii</taxon>
        <taxon>Teleostei</taxon>
        <taxon>Neoteleostei</taxon>
        <taxon>Acanthomorphata</taxon>
        <taxon>Ovalentaria</taxon>
        <taxon>Ambassidae</taxon>
        <taxon>Parambassis</taxon>
    </lineage>
</organism>
<feature type="domain" description="UPAR/Ly6" evidence="9">
    <location>
        <begin position="115"/>
        <end position="191"/>
    </location>
</feature>
<dbReference type="CDD" id="cd00117">
    <property type="entry name" value="TFP"/>
    <property type="match status" value="1"/>
</dbReference>
<dbReference type="GeneID" id="114448362"/>
<dbReference type="InterPro" id="IPR035076">
    <property type="entry name" value="Toxin/TOLIP"/>
</dbReference>
<gene>
    <name evidence="11" type="primary">LOC114448362</name>
</gene>
<evidence type="ECO:0000256" key="1">
    <source>
        <dbReference type="ARBA" id="ARBA00004236"/>
    </source>
</evidence>
<dbReference type="GO" id="GO:0005576">
    <property type="term" value="C:extracellular region"/>
    <property type="evidence" value="ECO:0007669"/>
    <property type="project" value="UniProtKB-SubCell"/>
</dbReference>
<keyword evidence="5 8" id="KW-0732">Signal</keyword>
<evidence type="ECO:0000259" key="9">
    <source>
        <dbReference type="SMART" id="SM00134"/>
    </source>
</evidence>
<dbReference type="Pfam" id="PF00021">
    <property type="entry name" value="UPAR_LY6"/>
    <property type="match status" value="1"/>
</dbReference>
<dbReference type="InterPro" id="IPR016054">
    <property type="entry name" value="LY6_UPA_recep-like"/>
</dbReference>
<evidence type="ECO:0000313" key="11">
    <source>
        <dbReference type="RefSeq" id="XP_028281081.1"/>
    </source>
</evidence>
<evidence type="ECO:0000256" key="4">
    <source>
        <dbReference type="ARBA" id="ARBA00022525"/>
    </source>
</evidence>
<sequence>MHFLTLVAGIVLLSKAETLKCYVCAPGLFESCSNKTMQCASERQQCAAQRIIIYEGVMRFDNLYSKTCLLAEDCVESSVNYGTIRTAVTTRCCSSDLCNTQHAPDDSKPTPNGKKCFRCLGEQCATTLNCQGGEDHCISTTGGKVVKGCASKKVCTSKQFAQVAAGAEISCCQGDFCNSASSSSAGVLLLLMSVALFS</sequence>
<keyword evidence="4" id="KW-0964">Secreted</keyword>
<keyword evidence="6" id="KW-0472">Membrane</keyword>
<evidence type="ECO:0000313" key="10">
    <source>
        <dbReference type="Proteomes" id="UP000515145"/>
    </source>
</evidence>
<dbReference type="Pfam" id="PF00087">
    <property type="entry name" value="Toxin_TOLIP"/>
    <property type="match status" value="1"/>
</dbReference>
<name>A0A6P7JZZ0_9TELE</name>
<dbReference type="PANTHER" id="PTHR20914:SF26">
    <property type="entry name" value="PHOSPHOLIPASE A2 INHIBITOR CNF-LIKE"/>
    <property type="match status" value="1"/>
</dbReference>
<proteinExistence type="predicted"/>
<dbReference type="Gene3D" id="2.10.60.10">
    <property type="entry name" value="CD59"/>
    <property type="match status" value="2"/>
</dbReference>
<feature type="signal peptide" evidence="8">
    <location>
        <begin position="1"/>
        <end position="16"/>
    </location>
</feature>
<evidence type="ECO:0000256" key="2">
    <source>
        <dbReference type="ARBA" id="ARBA00004613"/>
    </source>
</evidence>
<dbReference type="InParanoid" id="A0A6P7JZZ0"/>
<dbReference type="PANTHER" id="PTHR20914">
    <property type="entry name" value="LY6/PLAUR DOMAIN-CONTAINING PROTEIN 8"/>
    <property type="match status" value="1"/>
</dbReference>
<accession>A0A6P7JZZ0</accession>
<protein>
    <submittedName>
        <fullName evidence="11">Urokinase plasminogen activator surface receptor-like</fullName>
    </submittedName>
</protein>
<keyword evidence="3" id="KW-1003">Cell membrane</keyword>
<dbReference type="RefSeq" id="XP_028281081.1">
    <property type="nucleotide sequence ID" value="XM_028425280.1"/>
</dbReference>
<comment type="subcellular location">
    <subcellularLocation>
        <location evidence="1">Cell membrane</location>
    </subcellularLocation>
    <subcellularLocation>
        <location evidence="2">Secreted</location>
    </subcellularLocation>
</comment>
<reference evidence="11" key="1">
    <citation type="submission" date="2025-08" db="UniProtKB">
        <authorList>
            <consortium name="RefSeq"/>
        </authorList>
    </citation>
    <scope>IDENTIFICATION</scope>
</reference>
<dbReference type="InterPro" id="IPR045860">
    <property type="entry name" value="Snake_toxin-like_sf"/>
</dbReference>
<keyword evidence="7" id="KW-0325">Glycoprotein</keyword>
<dbReference type="OrthoDB" id="5945173at2759"/>
<dbReference type="InterPro" id="IPR050918">
    <property type="entry name" value="CNF-like_PLA2_Inhibitor"/>
</dbReference>
<evidence type="ECO:0000256" key="8">
    <source>
        <dbReference type="SAM" id="SignalP"/>
    </source>
</evidence>
<evidence type="ECO:0000256" key="5">
    <source>
        <dbReference type="ARBA" id="ARBA00022729"/>
    </source>
</evidence>
<dbReference type="GO" id="GO:0005886">
    <property type="term" value="C:plasma membrane"/>
    <property type="evidence" value="ECO:0007669"/>
    <property type="project" value="UniProtKB-SubCell"/>
</dbReference>
<dbReference type="Proteomes" id="UP000515145">
    <property type="component" value="Chromosome 16"/>
</dbReference>